<sequence>MEEKVLDWETFTQVDMRVGTIEEVQEFPEARNPAYKLKVNFGEEIGIRWSSAQITLRYTPEDLLGKQIVAVVNFPPKRIAGFKSQCLVLGAVEGKDVVVLQTSTPVKNGLPIS</sequence>
<organism evidence="5 6">
    <name type="scientific">Aureicoccus marinus</name>
    <dbReference type="NCBI Taxonomy" id="754435"/>
    <lineage>
        <taxon>Bacteria</taxon>
        <taxon>Pseudomonadati</taxon>
        <taxon>Bacteroidota</taxon>
        <taxon>Flavobacteriia</taxon>
        <taxon>Flavobacteriales</taxon>
        <taxon>Flavobacteriaceae</taxon>
        <taxon>Aureicoccus</taxon>
    </lineage>
</organism>
<dbReference type="NCBIfam" id="TIGR02222">
    <property type="entry name" value="chap_CsaA"/>
    <property type="match status" value="1"/>
</dbReference>
<dbReference type="CDD" id="cd02798">
    <property type="entry name" value="tRNA_bind_CsaA"/>
    <property type="match status" value="1"/>
</dbReference>
<keyword evidence="1 3" id="KW-0820">tRNA-binding</keyword>
<proteinExistence type="predicted"/>
<name>A0A2S7T578_9FLAO</name>
<gene>
    <name evidence="5" type="ORF">BST99_01545</name>
</gene>
<evidence type="ECO:0000313" key="5">
    <source>
        <dbReference type="EMBL" id="PQJ14606.1"/>
    </source>
</evidence>
<dbReference type="InterPro" id="IPR012340">
    <property type="entry name" value="NA-bd_OB-fold"/>
</dbReference>
<dbReference type="Pfam" id="PF01588">
    <property type="entry name" value="tRNA_bind"/>
    <property type="match status" value="1"/>
</dbReference>
<dbReference type="Gene3D" id="2.40.50.140">
    <property type="entry name" value="Nucleic acid-binding proteins"/>
    <property type="match status" value="1"/>
</dbReference>
<dbReference type="GO" id="GO:0000049">
    <property type="term" value="F:tRNA binding"/>
    <property type="evidence" value="ECO:0007669"/>
    <property type="project" value="UniProtKB-UniRule"/>
</dbReference>
<evidence type="ECO:0000256" key="2">
    <source>
        <dbReference type="ARBA" id="ARBA00022884"/>
    </source>
</evidence>
<dbReference type="Proteomes" id="UP000239366">
    <property type="component" value="Unassembled WGS sequence"/>
</dbReference>
<dbReference type="OrthoDB" id="9794564at2"/>
<keyword evidence="2 3" id="KW-0694">RNA-binding</keyword>
<comment type="caution">
    <text evidence="5">The sequence shown here is derived from an EMBL/GenBank/DDBJ whole genome shotgun (WGS) entry which is preliminary data.</text>
</comment>
<dbReference type="NCBIfam" id="NF007495">
    <property type="entry name" value="PRK10089.1-4"/>
    <property type="match status" value="1"/>
</dbReference>
<dbReference type="PROSITE" id="PS50886">
    <property type="entry name" value="TRBD"/>
    <property type="match status" value="1"/>
</dbReference>
<dbReference type="AlphaFoldDB" id="A0A2S7T578"/>
<evidence type="ECO:0000259" key="4">
    <source>
        <dbReference type="PROSITE" id="PS50886"/>
    </source>
</evidence>
<accession>A0A2S7T578</accession>
<keyword evidence="6" id="KW-1185">Reference proteome</keyword>
<protein>
    <submittedName>
        <fullName evidence="5">tRNA-binding protein</fullName>
    </submittedName>
</protein>
<evidence type="ECO:0000313" key="6">
    <source>
        <dbReference type="Proteomes" id="UP000239366"/>
    </source>
</evidence>
<dbReference type="InterPro" id="IPR002547">
    <property type="entry name" value="tRNA-bd_dom"/>
</dbReference>
<dbReference type="EMBL" id="MQVX01000001">
    <property type="protein sequence ID" value="PQJ14606.1"/>
    <property type="molecule type" value="Genomic_DNA"/>
</dbReference>
<evidence type="ECO:0000256" key="1">
    <source>
        <dbReference type="ARBA" id="ARBA00022555"/>
    </source>
</evidence>
<dbReference type="NCBIfam" id="NF007494">
    <property type="entry name" value="PRK10089.1-3"/>
    <property type="match status" value="1"/>
</dbReference>
<dbReference type="FunFam" id="2.40.50.140:FF:000165">
    <property type="entry name" value="Chaperone CsaA"/>
    <property type="match status" value="1"/>
</dbReference>
<dbReference type="RefSeq" id="WP_105000240.1">
    <property type="nucleotide sequence ID" value="NZ_MQVX01000001.1"/>
</dbReference>
<feature type="domain" description="TRNA-binding" evidence="4">
    <location>
        <begin position="10"/>
        <end position="113"/>
    </location>
</feature>
<dbReference type="SUPFAM" id="SSF50249">
    <property type="entry name" value="Nucleic acid-binding proteins"/>
    <property type="match status" value="1"/>
</dbReference>
<dbReference type="PANTHER" id="PTHR11586">
    <property type="entry name" value="TRNA-AMINOACYLATION COFACTOR ARC1 FAMILY MEMBER"/>
    <property type="match status" value="1"/>
</dbReference>
<dbReference type="PANTHER" id="PTHR11586:SF37">
    <property type="entry name" value="TRNA-BINDING DOMAIN-CONTAINING PROTEIN"/>
    <property type="match status" value="1"/>
</dbReference>
<reference evidence="6" key="1">
    <citation type="submission" date="2016-11" db="EMBL/GenBank/DDBJ databases">
        <title>Trade-off between light-utilization and light-protection in marine flavobacteria.</title>
        <authorList>
            <person name="Kumagai Y."/>
            <person name="Yoshizawa S."/>
            <person name="Kogure K."/>
        </authorList>
    </citation>
    <scope>NUCLEOTIDE SEQUENCE [LARGE SCALE GENOMIC DNA]</scope>
    <source>
        <strain evidence="6">SG-18</strain>
    </source>
</reference>
<dbReference type="InterPro" id="IPR008231">
    <property type="entry name" value="CsaA"/>
</dbReference>
<evidence type="ECO:0000256" key="3">
    <source>
        <dbReference type="PROSITE-ProRule" id="PRU00209"/>
    </source>
</evidence>
<dbReference type="InterPro" id="IPR051270">
    <property type="entry name" value="Tyrosine-tRNA_ligase_regulator"/>
</dbReference>